<feature type="transmembrane region" description="Helical" evidence="1">
    <location>
        <begin position="6"/>
        <end position="30"/>
    </location>
</feature>
<dbReference type="EMBL" id="JABANE010000038">
    <property type="protein sequence ID" value="NME69262.1"/>
    <property type="molecule type" value="Genomic_DNA"/>
</dbReference>
<evidence type="ECO:0000256" key="1">
    <source>
        <dbReference type="SAM" id="Phobius"/>
    </source>
</evidence>
<proteinExistence type="predicted"/>
<evidence type="ECO:0000313" key="3">
    <source>
        <dbReference type="Proteomes" id="UP000576082"/>
    </source>
</evidence>
<dbReference type="Proteomes" id="UP000576082">
    <property type="component" value="Unassembled WGS sequence"/>
</dbReference>
<organism evidence="2 3">
    <name type="scientific">Flammeovirga aprica JL-4</name>
    <dbReference type="NCBI Taxonomy" id="694437"/>
    <lineage>
        <taxon>Bacteria</taxon>
        <taxon>Pseudomonadati</taxon>
        <taxon>Bacteroidota</taxon>
        <taxon>Cytophagia</taxon>
        <taxon>Cytophagales</taxon>
        <taxon>Flammeovirgaceae</taxon>
        <taxon>Flammeovirga</taxon>
    </lineage>
</organism>
<comment type="caution">
    <text evidence="2">The sequence shown here is derived from an EMBL/GenBank/DDBJ whole genome shotgun (WGS) entry which is preliminary data.</text>
</comment>
<evidence type="ECO:0000313" key="2">
    <source>
        <dbReference type="EMBL" id="NME69262.1"/>
    </source>
</evidence>
<reference evidence="2 3" key="1">
    <citation type="submission" date="2020-04" db="EMBL/GenBank/DDBJ databases">
        <title>Flammeovirga sp. SR4, a novel species isolated from seawater.</title>
        <authorList>
            <person name="Wang X."/>
        </authorList>
    </citation>
    <scope>NUCLEOTIDE SEQUENCE [LARGE SCALE GENOMIC DNA]</scope>
    <source>
        <strain evidence="2 3">ATCC 23126</strain>
    </source>
</reference>
<protein>
    <submittedName>
        <fullName evidence="2">Uncharacterized protein</fullName>
    </submittedName>
</protein>
<keyword evidence="1" id="KW-1133">Transmembrane helix</keyword>
<gene>
    <name evidence="2" type="ORF">HHU12_14905</name>
</gene>
<sequence>MSKLKIFKWGCISTLSIFLILIATFIYFLIKPNQVDFHNHPLSDTLIKVNTDFPKHNIPSYLLTPSTNEIIYQALFQEELLDKNVLFKTLIKVDSNFQFEHRFPLDSAQIELLNTSIAFRSIKNNQFIASIPLTKEDQINNSTTIDIYSKLNDDETKVSLQKGSYSIHFLEQDKIGNYQDLFIYDEVNHYIYFERRRYFAFQ</sequence>
<keyword evidence="1" id="KW-0472">Membrane</keyword>
<accession>A0A7X9RV44</accession>
<keyword evidence="1" id="KW-0812">Transmembrane</keyword>
<dbReference type="RefSeq" id="WP_169657544.1">
    <property type="nucleotide sequence ID" value="NZ_JABANE010000038.1"/>
</dbReference>
<dbReference type="AlphaFoldDB" id="A0A7X9RV44"/>
<name>A0A7X9RV44_9BACT</name>
<keyword evidence="3" id="KW-1185">Reference proteome</keyword>